<sequence length="753" mass="82434">MPKKTNMTSKVNEVVGHLPTLLPDGPEESPFTEANWNTLLAIMDTVIPSISREKKTSNSNQRPISETEYQATVDQLVVDPPNEKDLNDYFNERASDIPAFHELLKRMLAHYTPEDSRKGLGFILSSLNNRVGSRILTGYTTLFHEQPILIREEILERWRLSYLPPLNLVYKQMTALGKHVWLKTSPTFPKVTGYTPLPHHVKPKSSHEYDFLQFSPGEEPETIETDVVIVGSGCGGAVCAKNLAEAGHRVLVADKAYHFPASQLPMTEEAGGVHLYENGGAVYSDDGSIVIVAGSSWGGGGTVNWSASLQTQSFVRKEWAQDRGLTFFETAEFQECLDRVCDRMGASAEHVRHNHGNRVLLEGSRKLGYHAKAVPQNTGGTEHYCGHCTMGCGSGQKQGPVVSWLPDATKAGAEFMEGFTVDHVIFDESSGVKKAVGVKGKWVSRNANDGVEGPFSGRTVREVIVRAKKVIISCGSLWSPIILLNSGLKNPQIGQNLYLHPVNTVTMVFKEDVRPWEGGILTSVCTTFENLDGHGHGSKLEATIMLPSLSLVLHNWTSGPQYKSHALKFRHTNGYISIARDRDSGRVYKDPVSGTPRIQYTPSAFDRANIMEGVVALVKIAYVEGAEEIHLVNSGVKPFIRSESSSESSNAGITDPDFTAWVAEIQRIGNKPPMAGFASAHQMGTNRMSVNPRDGVVDPEGRVWGTEGLYVADASVFPSASGVNPMITNMAIADMISRGIGKELSDDSDEMEE</sequence>
<dbReference type="InterPro" id="IPR012400">
    <property type="entry name" value="Long_Oxdase"/>
</dbReference>
<accession>A0A8H7WJT1</accession>
<dbReference type="InterPro" id="IPR000172">
    <property type="entry name" value="GMC_OxRdtase_N"/>
</dbReference>
<gene>
    <name evidence="17" type="ORF">IFR04_000661</name>
</gene>
<protein>
    <recommendedName>
        <fullName evidence="5 12">Long-chain-alcohol oxidase</fullName>
        <ecNumber evidence="5 12">1.1.3.20</ecNumber>
    </recommendedName>
</protein>
<keyword evidence="8" id="KW-0274">FAD</keyword>
<keyword evidence="10 12" id="KW-0560">Oxidoreductase</keyword>
<dbReference type="SUPFAM" id="SSF51905">
    <property type="entry name" value="FAD/NAD(P)-binding domain"/>
    <property type="match status" value="1"/>
</dbReference>
<evidence type="ECO:0000256" key="4">
    <source>
        <dbReference type="ARBA" id="ARBA00010790"/>
    </source>
</evidence>
<dbReference type="Pfam" id="PF00890">
    <property type="entry name" value="FAD_binding_2"/>
    <property type="match status" value="1"/>
</dbReference>
<evidence type="ECO:0000256" key="1">
    <source>
        <dbReference type="ARBA" id="ARBA00000920"/>
    </source>
</evidence>
<comment type="catalytic activity">
    <reaction evidence="1 12">
        <text>a long-chain primary fatty alcohol + O2 = a long-chain fatty aldehyde + H2O2</text>
        <dbReference type="Rhea" id="RHEA:22756"/>
        <dbReference type="ChEBI" id="CHEBI:15379"/>
        <dbReference type="ChEBI" id="CHEBI:16240"/>
        <dbReference type="ChEBI" id="CHEBI:17176"/>
        <dbReference type="ChEBI" id="CHEBI:77396"/>
        <dbReference type="EC" id="1.1.3.20"/>
    </reaction>
</comment>
<dbReference type="EC" id="1.1.3.20" evidence="5 12"/>
<comment type="function">
    <text evidence="2">Long-chain fatty alcohol oxidase involved in the omega-oxidation pathway of lipid degradation.</text>
</comment>
<feature type="domain" description="FAD-dependent oxidoreductase 2 FAD-binding" evidence="15">
    <location>
        <begin position="226"/>
        <end position="258"/>
    </location>
</feature>
<dbReference type="Pfam" id="PF05199">
    <property type="entry name" value="GMC_oxred_C"/>
    <property type="match status" value="1"/>
</dbReference>
<evidence type="ECO:0000256" key="12">
    <source>
        <dbReference type="PIRNR" id="PIRNR028937"/>
    </source>
</evidence>
<keyword evidence="9" id="KW-1133">Transmembrane helix</keyword>
<comment type="caution">
    <text evidence="17">The sequence shown here is derived from an EMBL/GenBank/DDBJ whole genome shotgun (WGS) entry which is preliminary data.</text>
</comment>
<keyword evidence="18" id="KW-1185">Reference proteome</keyword>
<dbReference type="GO" id="GO:0050660">
    <property type="term" value="F:flavin adenine dinucleotide binding"/>
    <property type="evidence" value="ECO:0007669"/>
    <property type="project" value="InterPro"/>
</dbReference>
<evidence type="ECO:0000259" key="16">
    <source>
        <dbReference type="Pfam" id="PF05199"/>
    </source>
</evidence>
<feature type="domain" description="Glucose-methanol-choline oxidoreductase N-terminal" evidence="14">
    <location>
        <begin position="274"/>
        <end position="502"/>
    </location>
</feature>
<name>A0A8H7WJT1_9HELO</name>
<dbReference type="InterPro" id="IPR003953">
    <property type="entry name" value="FAD-dep_OxRdtase_2_FAD-bd"/>
</dbReference>
<reference evidence="17" key="1">
    <citation type="submission" date="2021-02" db="EMBL/GenBank/DDBJ databases">
        <title>Genome sequence Cadophora malorum strain M34.</title>
        <authorList>
            <person name="Stefanovic E."/>
            <person name="Vu D."/>
            <person name="Scully C."/>
            <person name="Dijksterhuis J."/>
            <person name="Roader J."/>
            <person name="Houbraken J."/>
        </authorList>
    </citation>
    <scope>NUCLEOTIDE SEQUENCE</scope>
    <source>
        <strain evidence="17">M34</strain>
    </source>
</reference>
<dbReference type="Pfam" id="PF00732">
    <property type="entry name" value="GMC_oxred_N"/>
    <property type="match status" value="1"/>
</dbReference>
<keyword evidence="7" id="KW-0812">Transmembrane</keyword>
<evidence type="ECO:0000256" key="2">
    <source>
        <dbReference type="ARBA" id="ARBA00003842"/>
    </source>
</evidence>
<evidence type="ECO:0000256" key="10">
    <source>
        <dbReference type="ARBA" id="ARBA00023002"/>
    </source>
</evidence>
<dbReference type="InterPro" id="IPR036188">
    <property type="entry name" value="FAD/NAD-bd_sf"/>
</dbReference>
<comment type="similarity">
    <text evidence="4 12">Belongs to the GMC oxidoreductase family.</text>
</comment>
<feature type="active site" description="Proton acceptor" evidence="13">
    <location>
        <position position="681"/>
    </location>
</feature>
<evidence type="ECO:0000313" key="18">
    <source>
        <dbReference type="Proteomes" id="UP000664132"/>
    </source>
</evidence>
<evidence type="ECO:0000256" key="9">
    <source>
        <dbReference type="ARBA" id="ARBA00022989"/>
    </source>
</evidence>
<dbReference type="Gene3D" id="3.50.50.60">
    <property type="entry name" value="FAD/NAD(P)-binding domain"/>
    <property type="match status" value="2"/>
</dbReference>
<evidence type="ECO:0000259" key="14">
    <source>
        <dbReference type="Pfam" id="PF00732"/>
    </source>
</evidence>
<dbReference type="OrthoDB" id="269227at2759"/>
<evidence type="ECO:0000256" key="3">
    <source>
        <dbReference type="ARBA" id="ARBA00004370"/>
    </source>
</evidence>
<dbReference type="Proteomes" id="UP000664132">
    <property type="component" value="Unassembled WGS sequence"/>
</dbReference>
<dbReference type="PANTHER" id="PTHR46056">
    <property type="entry name" value="LONG-CHAIN-ALCOHOL OXIDASE"/>
    <property type="match status" value="1"/>
</dbReference>
<organism evidence="17 18">
    <name type="scientific">Cadophora malorum</name>
    <dbReference type="NCBI Taxonomy" id="108018"/>
    <lineage>
        <taxon>Eukaryota</taxon>
        <taxon>Fungi</taxon>
        <taxon>Dikarya</taxon>
        <taxon>Ascomycota</taxon>
        <taxon>Pezizomycotina</taxon>
        <taxon>Leotiomycetes</taxon>
        <taxon>Helotiales</taxon>
        <taxon>Ploettnerulaceae</taxon>
        <taxon>Cadophora</taxon>
    </lineage>
</organism>
<evidence type="ECO:0000313" key="17">
    <source>
        <dbReference type="EMBL" id="KAG4426195.1"/>
    </source>
</evidence>
<feature type="domain" description="Glucose-methanol-choline oxidoreductase C-terminal" evidence="16">
    <location>
        <begin position="593"/>
        <end position="733"/>
    </location>
</feature>
<proteinExistence type="inferred from homology"/>
<dbReference type="InterPro" id="IPR007867">
    <property type="entry name" value="GMC_OxRtase_C"/>
</dbReference>
<dbReference type="PIRSF" id="PIRSF028937">
    <property type="entry name" value="Lg_Ch_AO"/>
    <property type="match status" value="1"/>
</dbReference>
<comment type="subcellular location">
    <subcellularLocation>
        <location evidence="3">Membrane</location>
    </subcellularLocation>
</comment>
<dbReference type="GO" id="GO:0046577">
    <property type="term" value="F:long-chain-alcohol oxidase activity"/>
    <property type="evidence" value="ECO:0007669"/>
    <property type="project" value="UniProtKB-EC"/>
</dbReference>
<evidence type="ECO:0000256" key="8">
    <source>
        <dbReference type="ARBA" id="ARBA00022827"/>
    </source>
</evidence>
<evidence type="ECO:0000256" key="7">
    <source>
        <dbReference type="ARBA" id="ARBA00022692"/>
    </source>
</evidence>
<evidence type="ECO:0000256" key="11">
    <source>
        <dbReference type="ARBA" id="ARBA00023136"/>
    </source>
</evidence>
<keyword evidence="11" id="KW-0472">Membrane</keyword>
<evidence type="ECO:0000256" key="13">
    <source>
        <dbReference type="PIRSR" id="PIRSR028937-1"/>
    </source>
</evidence>
<evidence type="ECO:0000256" key="6">
    <source>
        <dbReference type="ARBA" id="ARBA00022630"/>
    </source>
</evidence>
<evidence type="ECO:0000259" key="15">
    <source>
        <dbReference type="Pfam" id="PF00890"/>
    </source>
</evidence>
<evidence type="ECO:0000256" key="5">
    <source>
        <dbReference type="ARBA" id="ARBA00013125"/>
    </source>
</evidence>
<dbReference type="GO" id="GO:0016020">
    <property type="term" value="C:membrane"/>
    <property type="evidence" value="ECO:0007669"/>
    <property type="project" value="UniProtKB-SubCell"/>
</dbReference>
<dbReference type="EMBL" id="JAFJYH010000004">
    <property type="protein sequence ID" value="KAG4426195.1"/>
    <property type="molecule type" value="Genomic_DNA"/>
</dbReference>
<keyword evidence="6" id="KW-0285">Flavoprotein</keyword>
<dbReference type="AlphaFoldDB" id="A0A8H7WJT1"/>
<dbReference type="PANTHER" id="PTHR46056:SF12">
    <property type="entry name" value="LONG-CHAIN-ALCOHOL OXIDASE"/>
    <property type="match status" value="1"/>
</dbReference>